<feature type="compositionally biased region" description="Basic and acidic residues" evidence="2">
    <location>
        <begin position="456"/>
        <end position="482"/>
    </location>
</feature>
<dbReference type="InterPro" id="IPR013087">
    <property type="entry name" value="Znf_C2H2_type"/>
</dbReference>
<feature type="compositionally biased region" description="Polar residues" evidence="2">
    <location>
        <begin position="1252"/>
        <end position="1274"/>
    </location>
</feature>
<name>A0A0A9W0X2_LYGHE</name>
<reference evidence="4" key="2">
    <citation type="submission" date="2014-07" db="EMBL/GenBank/DDBJ databases">
        <authorList>
            <person name="Hull J."/>
        </authorList>
    </citation>
    <scope>NUCLEOTIDE SEQUENCE</scope>
</reference>
<keyword evidence="1" id="KW-0862">Zinc</keyword>
<feature type="compositionally biased region" description="Basic residues" evidence="2">
    <location>
        <begin position="394"/>
        <end position="407"/>
    </location>
</feature>
<feature type="compositionally biased region" description="Basic and acidic residues" evidence="2">
    <location>
        <begin position="492"/>
        <end position="504"/>
    </location>
</feature>
<dbReference type="PROSITE" id="PS00028">
    <property type="entry name" value="ZINC_FINGER_C2H2_1"/>
    <property type="match status" value="1"/>
</dbReference>
<keyword evidence="1" id="KW-0479">Metal-binding</keyword>
<organism evidence="4">
    <name type="scientific">Lygus hesperus</name>
    <name type="common">Western plant bug</name>
    <dbReference type="NCBI Taxonomy" id="30085"/>
    <lineage>
        <taxon>Eukaryota</taxon>
        <taxon>Metazoa</taxon>
        <taxon>Ecdysozoa</taxon>
        <taxon>Arthropoda</taxon>
        <taxon>Hexapoda</taxon>
        <taxon>Insecta</taxon>
        <taxon>Pterygota</taxon>
        <taxon>Neoptera</taxon>
        <taxon>Paraneoptera</taxon>
        <taxon>Hemiptera</taxon>
        <taxon>Heteroptera</taxon>
        <taxon>Panheteroptera</taxon>
        <taxon>Cimicomorpha</taxon>
        <taxon>Miridae</taxon>
        <taxon>Mirini</taxon>
        <taxon>Lygus</taxon>
    </lineage>
</organism>
<feature type="compositionally biased region" description="Polar residues" evidence="2">
    <location>
        <begin position="1068"/>
        <end position="1078"/>
    </location>
</feature>
<sequence>IAELISSEGSTDIKKALQETAKLDDGRQGYIFTELAPIGLLSRWHCHICGRTISSERSLLMHLTHPVHTSNLRAACHPAAHFKKFVTKTGNNQPENVAWNNTDVVPGEPVPPGMEDSIETCHIQEAFDNYKGPLIGLEYIVELVNLEDKSEPRYICLLCEKRGDPRSVMVHVTSQNHFLKYICCFFRSAGNILNLTKITPENKKGYSIAIRKIAAEIEKHYGRLKPTSAAAETFAQKKYEILRAIDDKEHFRETPTTTFVHLVTPEKLDEYNNEEEDEYLKPITRPMEELKTQSTLSALEKQKPLPVSAPKPADKRPVQERGRIRPPQQNGSKSEKIEAEVVVIDDDQDKKSLSPISSTGSIGHPRRRKSRSRSLDRGRDRRSPRRERSLPRRSPSRRRRSRSRSRSLKRDYRRDSPPRRDDRDRRRGRSGDRDLARRDRLRDEIRELEERRRREYMDEKYRRDDDRRRDRRDPYDPRDRSPRSIGRRSPRRSRDRELSYEDRRKSPRRRSMERRMSPDRKPRDKKAEEKKRRWDKYRSELNKLEEEFENKLKYFEARPEKHPLYNEEWKAFWNKRYKEVQQSGHDPNTYDFKPEWIVYWGKRMKEINDEEFRLKSEDLKREMNAMDDENGPSNDLVDISPVSSEDEREVTVEDIKNTWKGLTGTELSGPPAPKKVSPSPWEPSTTPVPVQPLIQAQAEPPKRDVAPPVIHCLRMLSVLEHQLGSLAPRILHLLSKALGLERRGPNYCMTLLEDPEIHVFFETVKEKLRGHLMAGVVERHLVSAARGVINVIDKMLKMNPPKSLPTIETNIFKPNPFAANPHPVPAAIPAAPVVVPGIGEIDKMAVAQQIAGALIAQGRMDVTTEELEQLINAVVGIAQASNASVDMNTSTSNFFSQLNMKNSTADSHINQILNTMIKDATGVSSDATNEGTTQSSSVVETQPEDAEEEELKIKLTKFNSLAREEQQSLIALLKELEKTDPKRVEKLRKYVSVGLTKPKEEMIPETKPIQKKIVAPKEEVKKSQESGSIFPKSDEDDDDDYDFDDVVKAASEKVKTVKAKERPESVSMDLSDSQTSVTVPPAAAGAPSDFSNVFGPKRNPAAAEAPAAVSPSPYQINLKNCAPDVADPNSQISTLEIPRTSGLSTNVSSGDGFQPNFGSQNSMYNSFGGPNPQGDYNMGPQGGNANYGGGNNNYSGNPYFEDSNSSSGQYMSGYGQGNFGGPGGGNYGSGPYSGGFGGPNNHPGGFGGPNFQSGPPFQGRGNQNPNRYNSRANY</sequence>
<dbReference type="AlphaFoldDB" id="A0A0A9W0X2"/>
<feature type="compositionally biased region" description="Basic and acidic residues" evidence="2">
    <location>
        <begin position="1015"/>
        <end position="1024"/>
    </location>
</feature>
<evidence type="ECO:0000256" key="2">
    <source>
        <dbReference type="SAM" id="MobiDB-lite"/>
    </source>
</evidence>
<reference evidence="4" key="1">
    <citation type="journal article" date="2014" name="PLoS ONE">
        <title>Transcriptome-Based Identification of ABC Transporters in the Western Tarnished Plant Bug Lygus hesperus.</title>
        <authorList>
            <person name="Hull J.J."/>
            <person name="Chaney K."/>
            <person name="Geib S.M."/>
            <person name="Fabrick J.A."/>
            <person name="Brent C.S."/>
            <person name="Walsh D."/>
            <person name="Lavine L.C."/>
        </authorList>
    </citation>
    <scope>NUCLEOTIDE SEQUENCE</scope>
</reference>
<feature type="compositionally biased region" description="Basic and acidic residues" evidence="2">
    <location>
        <begin position="513"/>
        <end position="533"/>
    </location>
</feature>
<gene>
    <name evidence="4" type="ORF">CM83_52466</name>
</gene>
<feature type="compositionally biased region" description="Basic and acidic residues" evidence="2">
    <location>
        <begin position="312"/>
        <end position="323"/>
    </location>
</feature>
<protein>
    <recommendedName>
        <fullName evidence="3">C2H2-type domain-containing protein</fullName>
    </recommendedName>
</protein>
<feature type="compositionally biased region" description="Basic and acidic residues" evidence="2">
    <location>
        <begin position="408"/>
        <end position="441"/>
    </location>
</feature>
<feature type="compositionally biased region" description="Gly residues" evidence="2">
    <location>
        <begin position="1180"/>
        <end position="1191"/>
    </location>
</feature>
<feature type="region of interest" description="Disordered" evidence="2">
    <location>
        <begin position="295"/>
        <end position="441"/>
    </location>
</feature>
<feature type="region of interest" description="Disordered" evidence="2">
    <location>
        <begin position="1060"/>
        <end position="1084"/>
    </location>
</feature>
<feature type="compositionally biased region" description="Low complexity" evidence="2">
    <location>
        <begin position="1192"/>
        <end position="1213"/>
    </location>
</feature>
<feature type="compositionally biased region" description="Polar residues" evidence="2">
    <location>
        <begin position="1152"/>
        <end position="1165"/>
    </location>
</feature>
<feature type="region of interest" description="Disordered" evidence="2">
    <location>
        <begin position="1014"/>
        <end position="1040"/>
    </location>
</feature>
<feature type="compositionally biased region" description="Gly residues" evidence="2">
    <location>
        <begin position="1214"/>
        <end position="1248"/>
    </location>
</feature>
<dbReference type="GO" id="GO:0008270">
    <property type="term" value="F:zinc ion binding"/>
    <property type="evidence" value="ECO:0007669"/>
    <property type="project" value="UniProtKB-KW"/>
</dbReference>
<feature type="non-terminal residue" evidence="4">
    <location>
        <position position="1"/>
    </location>
</feature>
<proteinExistence type="predicted"/>
<feature type="compositionally biased region" description="Basic and acidic residues" evidence="2">
    <location>
        <begin position="373"/>
        <end position="390"/>
    </location>
</feature>
<dbReference type="EMBL" id="GBHO01043526">
    <property type="protein sequence ID" value="JAG00078.1"/>
    <property type="molecule type" value="Transcribed_RNA"/>
</dbReference>
<feature type="region of interest" description="Disordered" evidence="2">
    <location>
        <begin position="625"/>
        <end position="686"/>
    </location>
</feature>
<feature type="domain" description="C2H2-type" evidence="3">
    <location>
        <begin position="44"/>
        <end position="73"/>
    </location>
</feature>
<feature type="region of interest" description="Disordered" evidence="2">
    <location>
        <begin position="923"/>
        <end position="946"/>
    </location>
</feature>
<evidence type="ECO:0000256" key="1">
    <source>
        <dbReference type="PROSITE-ProRule" id="PRU00042"/>
    </source>
</evidence>
<dbReference type="PROSITE" id="PS50157">
    <property type="entry name" value="ZINC_FINGER_C2H2_2"/>
    <property type="match status" value="1"/>
</dbReference>
<feature type="region of interest" description="Disordered" evidence="2">
    <location>
        <begin position="1152"/>
        <end position="1274"/>
    </location>
</feature>
<feature type="compositionally biased region" description="Polar residues" evidence="2">
    <location>
        <begin position="923"/>
        <end position="940"/>
    </location>
</feature>
<feature type="region of interest" description="Disordered" evidence="2">
    <location>
        <begin position="456"/>
        <end position="533"/>
    </location>
</feature>
<keyword evidence="1" id="KW-0863">Zinc-finger</keyword>
<evidence type="ECO:0000259" key="3">
    <source>
        <dbReference type="PROSITE" id="PS50157"/>
    </source>
</evidence>
<accession>A0A0A9W0X2</accession>
<evidence type="ECO:0000313" key="4">
    <source>
        <dbReference type="EMBL" id="JAG00078.1"/>
    </source>
</evidence>